<feature type="region of interest" description="Disordered" evidence="7">
    <location>
        <begin position="94"/>
        <end position="215"/>
    </location>
</feature>
<organism evidence="10 11">
    <name type="scientific">Ophiocordyceps australis</name>
    <dbReference type="NCBI Taxonomy" id="1399860"/>
    <lineage>
        <taxon>Eukaryota</taxon>
        <taxon>Fungi</taxon>
        <taxon>Dikarya</taxon>
        <taxon>Ascomycota</taxon>
        <taxon>Pezizomycotina</taxon>
        <taxon>Sordariomycetes</taxon>
        <taxon>Hypocreomycetidae</taxon>
        <taxon>Hypocreales</taxon>
        <taxon>Ophiocordycipitaceae</taxon>
        <taxon>Ophiocordyceps</taxon>
    </lineage>
</organism>
<protein>
    <recommendedName>
        <fullName evidence="9">RRM domain-containing protein</fullName>
    </recommendedName>
</protein>
<accession>A0A2C5XI85</accession>
<feature type="domain" description="RRM" evidence="9">
    <location>
        <begin position="264"/>
        <end position="347"/>
    </location>
</feature>
<keyword evidence="8" id="KW-1133">Transmembrane helix</keyword>
<keyword evidence="5" id="KW-0539">Nucleus</keyword>
<evidence type="ECO:0000256" key="4">
    <source>
        <dbReference type="ARBA" id="ARBA00022884"/>
    </source>
</evidence>
<dbReference type="PANTHER" id="PTHR23003">
    <property type="entry name" value="RNA RECOGNITION MOTIF RRM DOMAIN CONTAINING PROTEIN"/>
    <property type="match status" value="1"/>
</dbReference>
<dbReference type="InterPro" id="IPR035979">
    <property type="entry name" value="RBD_domain_sf"/>
</dbReference>
<dbReference type="AlphaFoldDB" id="A0A2C5XI85"/>
<dbReference type="InterPro" id="IPR000504">
    <property type="entry name" value="RRM_dom"/>
</dbReference>
<dbReference type="GO" id="GO:0003729">
    <property type="term" value="F:mRNA binding"/>
    <property type="evidence" value="ECO:0007669"/>
    <property type="project" value="TreeGrafter"/>
</dbReference>
<dbReference type="GO" id="GO:0005634">
    <property type="term" value="C:nucleus"/>
    <property type="evidence" value="ECO:0007669"/>
    <property type="project" value="UniProtKB-SubCell"/>
</dbReference>
<feature type="compositionally biased region" description="Basic and acidic residues" evidence="7">
    <location>
        <begin position="105"/>
        <end position="124"/>
    </location>
</feature>
<feature type="region of interest" description="Disordered" evidence="7">
    <location>
        <begin position="348"/>
        <end position="403"/>
    </location>
</feature>
<feature type="compositionally biased region" description="Polar residues" evidence="7">
    <location>
        <begin position="129"/>
        <end position="158"/>
    </location>
</feature>
<comment type="caution">
    <text evidence="10">The sequence shown here is derived from an EMBL/GenBank/DDBJ whole genome shotgun (WGS) entry which is preliminary data.</text>
</comment>
<evidence type="ECO:0000256" key="6">
    <source>
        <dbReference type="PROSITE-ProRule" id="PRU00176"/>
    </source>
</evidence>
<keyword evidence="8" id="KW-0472">Membrane</keyword>
<evidence type="ECO:0000256" key="3">
    <source>
        <dbReference type="ARBA" id="ARBA00022737"/>
    </source>
</evidence>
<dbReference type="GO" id="GO:0005737">
    <property type="term" value="C:cytoplasm"/>
    <property type="evidence" value="ECO:0007669"/>
    <property type="project" value="TreeGrafter"/>
</dbReference>
<proteinExistence type="predicted"/>
<evidence type="ECO:0000256" key="5">
    <source>
        <dbReference type="ARBA" id="ARBA00023242"/>
    </source>
</evidence>
<dbReference type="OrthoDB" id="610462at2759"/>
<dbReference type="PROSITE" id="PS50102">
    <property type="entry name" value="RRM"/>
    <property type="match status" value="1"/>
</dbReference>
<dbReference type="Gene3D" id="3.30.70.330">
    <property type="match status" value="1"/>
</dbReference>
<dbReference type="InterPro" id="IPR012677">
    <property type="entry name" value="Nucleotide-bd_a/b_plait_sf"/>
</dbReference>
<feature type="transmembrane region" description="Helical" evidence="8">
    <location>
        <begin position="12"/>
        <end position="30"/>
    </location>
</feature>
<keyword evidence="11" id="KW-1185">Reference proteome</keyword>
<comment type="subcellular location">
    <subcellularLocation>
        <location evidence="1">Nucleus</location>
    </subcellularLocation>
</comment>
<name>A0A2C5XI85_9HYPO</name>
<dbReference type="EMBL" id="NJET01000046">
    <property type="protein sequence ID" value="PHH63578.1"/>
    <property type="molecule type" value="Genomic_DNA"/>
</dbReference>
<sequence length="403" mass="44301">MMKDVPPGDETGIYYILVSGLPFGTIWQLLKDWLREGGCQVDHIEIFQKSTSGWIRLIGKDNFELALERLRCVPYNNRVVIFMDRNRTESVKVMQLLDDPPPEPRLPRVSHETKARSNKEGGHEKRQRGYQQNRFRSTAGRATQPSSTAETVPSSSRCAAQERKSMTAARGPGSGKAPRRPTKWPCSNKTQQGSVNTHGDDGPSQSLARKHAGKKQCRGAGESSCLLQLGSLSLGDNEAPLDKAQASRLPSPPDSEQQAGEQGHRVLLLSLKHGATPEHVQDWVRARLGQWTRAVSAIDVPVDHHKGRIRGQGYVTFADANAAASGAELLDQKPLMGRLVHARLMGSSNKGKKKMVDKPNKGLPVQDEAKPAMASPPACEAAPQREEKYPRPVIVNGSNFRLK</sequence>
<evidence type="ECO:0000256" key="1">
    <source>
        <dbReference type="ARBA" id="ARBA00004123"/>
    </source>
</evidence>
<evidence type="ECO:0000256" key="7">
    <source>
        <dbReference type="SAM" id="MobiDB-lite"/>
    </source>
</evidence>
<feature type="region of interest" description="Disordered" evidence="7">
    <location>
        <begin position="236"/>
        <end position="262"/>
    </location>
</feature>
<dbReference type="SUPFAM" id="SSF54928">
    <property type="entry name" value="RNA-binding domain, RBD"/>
    <property type="match status" value="2"/>
</dbReference>
<keyword evidence="8" id="KW-0812">Transmembrane</keyword>
<evidence type="ECO:0000313" key="11">
    <source>
        <dbReference type="Proteomes" id="UP000226192"/>
    </source>
</evidence>
<evidence type="ECO:0000313" key="10">
    <source>
        <dbReference type="EMBL" id="PHH63578.1"/>
    </source>
</evidence>
<keyword evidence="4 6" id="KW-0694">RNA-binding</keyword>
<gene>
    <name evidence="10" type="ORF">CDD81_5670</name>
</gene>
<dbReference type="STRING" id="1399860.A0A2C5XI85"/>
<evidence type="ECO:0000256" key="8">
    <source>
        <dbReference type="SAM" id="Phobius"/>
    </source>
</evidence>
<feature type="compositionally biased region" description="Polar residues" evidence="7">
    <location>
        <begin position="185"/>
        <end position="207"/>
    </location>
</feature>
<dbReference type="GO" id="GO:0006397">
    <property type="term" value="P:mRNA processing"/>
    <property type="evidence" value="ECO:0007669"/>
    <property type="project" value="UniProtKB-KW"/>
</dbReference>
<keyword evidence="3" id="KW-0677">Repeat</keyword>
<evidence type="ECO:0000256" key="2">
    <source>
        <dbReference type="ARBA" id="ARBA00022664"/>
    </source>
</evidence>
<dbReference type="Proteomes" id="UP000226192">
    <property type="component" value="Unassembled WGS sequence"/>
</dbReference>
<evidence type="ECO:0000259" key="9">
    <source>
        <dbReference type="PROSITE" id="PS50102"/>
    </source>
</evidence>
<reference evidence="10 11" key="1">
    <citation type="submission" date="2017-06" db="EMBL/GenBank/DDBJ databases">
        <title>Ant-infecting Ophiocordyceps genomes reveal a high diversity of potential behavioral manipulation genes and a possible major role for enterotoxins.</title>
        <authorList>
            <person name="De Bekker C."/>
            <person name="Evans H.C."/>
            <person name="Brachmann A."/>
            <person name="Hughes D.P."/>
        </authorList>
    </citation>
    <scope>NUCLEOTIDE SEQUENCE [LARGE SCALE GENOMIC DNA]</scope>
    <source>
        <strain evidence="10 11">Map64</strain>
    </source>
</reference>
<keyword evidence="2" id="KW-0507">mRNA processing</keyword>
<dbReference type="PANTHER" id="PTHR23003:SF62">
    <property type="entry name" value="SERINE_ARGININE (SR)-TYPE SHUTTLING MRNA BINDING PROTEIN NPL3"/>
    <property type="match status" value="1"/>
</dbReference>
<dbReference type="InterPro" id="IPR050374">
    <property type="entry name" value="RRT5_SRSF_SR"/>
</dbReference>